<sequence>MSNQADLARIFTVAKLYYEENLTQAEVAERVGVSRPLVSKMLSEARDCGIVHIEVRNVVSGNQELLQALEKRFGLTGGLVVPSAKTAAVQRHNLYEQAGHYLVGECSNQKNLGIGWGDAINELMWTLSRQTVPSVNGTIFPLIGEANVSNKGYHTNEIVTMLANYTGRRARLLYAPAFPDSDEERKLYVGSSSFDDLNELWDKIDAAMVSVYDYPSVPDENTIKRFGSALHDRKAVGNLLSYFYDVHGNIIEGLNDCAIHIPLNKLRNSKKVICFVEKATPQAVYGALKTGVLTHMIITEQIAEQVLAI</sequence>
<comment type="similarity">
    <text evidence="1">Belongs to the SorC transcriptional regulatory family.</text>
</comment>
<keyword evidence="2" id="KW-0805">Transcription regulation</keyword>
<dbReference type="GO" id="GO:0030246">
    <property type="term" value="F:carbohydrate binding"/>
    <property type="evidence" value="ECO:0007669"/>
    <property type="project" value="InterPro"/>
</dbReference>
<feature type="domain" description="HTH cro/C1-type" evidence="5">
    <location>
        <begin position="19"/>
        <end position="80"/>
    </location>
</feature>
<evidence type="ECO:0000313" key="6">
    <source>
        <dbReference type="EMBL" id="MPL98257.1"/>
    </source>
</evidence>
<dbReference type="SUPFAM" id="SSF100950">
    <property type="entry name" value="NagB/RpiA/CoA transferase-like"/>
    <property type="match status" value="1"/>
</dbReference>
<dbReference type="EMBL" id="VSSQ01000598">
    <property type="protein sequence ID" value="MPL98257.1"/>
    <property type="molecule type" value="Genomic_DNA"/>
</dbReference>
<dbReference type="GO" id="GO:0003677">
    <property type="term" value="F:DNA binding"/>
    <property type="evidence" value="ECO:0007669"/>
    <property type="project" value="UniProtKB-KW"/>
</dbReference>
<dbReference type="InterPro" id="IPR001387">
    <property type="entry name" value="Cro/C1-type_HTH"/>
</dbReference>
<keyword evidence="3" id="KW-0238">DNA-binding</keyword>
<evidence type="ECO:0000259" key="5">
    <source>
        <dbReference type="PROSITE" id="PS50943"/>
    </source>
</evidence>
<dbReference type="Gene3D" id="3.40.50.1360">
    <property type="match status" value="1"/>
</dbReference>
<evidence type="ECO:0000256" key="4">
    <source>
        <dbReference type="ARBA" id="ARBA00023163"/>
    </source>
</evidence>
<dbReference type="AlphaFoldDB" id="A0A644W3T5"/>
<organism evidence="6">
    <name type="scientific">bioreactor metagenome</name>
    <dbReference type="NCBI Taxonomy" id="1076179"/>
    <lineage>
        <taxon>unclassified sequences</taxon>
        <taxon>metagenomes</taxon>
        <taxon>ecological metagenomes</taxon>
    </lineage>
</organism>
<dbReference type="PANTHER" id="PTHR34294">
    <property type="entry name" value="TRANSCRIPTIONAL REGULATOR-RELATED"/>
    <property type="match status" value="1"/>
</dbReference>
<dbReference type="Pfam" id="PF04198">
    <property type="entry name" value="Sugar-bind"/>
    <property type="match status" value="1"/>
</dbReference>
<accession>A0A644W3T5</accession>
<name>A0A644W3T5_9ZZZZ</name>
<proteinExistence type="inferred from homology"/>
<dbReference type="CDD" id="cd00093">
    <property type="entry name" value="HTH_XRE"/>
    <property type="match status" value="1"/>
</dbReference>
<dbReference type="PROSITE" id="PS50943">
    <property type="entry name" value="HTH_CROC1"/>
    <property type="match status" value="1"/>
</dbReference>
<dbReference type="InterPro" id="IPR007324">
    <property type="entry name" value="Sugar-bd_dom_put"/>
</dbReference>
<dbReference type="PANTHER" id="PTHR34294:SF1">
    <property type="entry name" value="TRANSCRIPTIONAL REGULATOR LSRR"/>
    <property type="match status" value="1"/>
</dbReference>
<evidence type="ECO:0000256" key="1">
    <source>
        <dbReference type="ARBA" id="ARBA00010466"/>
    </source>
</evidence>
<reference evidence="6" key="1">
    <citation type="submission" date="2019-08" db="EMBL/GenBank/DDBJ databases">
        <authorList>
            <person name="Kucharzyk K."/>
            <person name="Murdoch R.W."/>
            <person name="Higgins S."/>
            <person name="Loffler F."/>
        </authorList>
    </citation>
    <scope>NUCLEOTIDE SEQUENCE</scope>
</reference>
<protein>
    <submittedName>
        <fullName evidence="6">Sorbitol operon regulator</fullName>
    </submittedName>
</protein>
<comment type="caution">
    <text evidence="6">The sequence shown here is derived from an EMBL/GenBank/DDBJ whole genome shotgun (WGS) entry which is preliminary data.</text>
</comment>
<evidence type="ECO:0000256" key="2">
    <source>
        <dbReference type="ARBA" id="ARBA00023015"/>
    </source>
</evidence>
<dbReference type="Gene3D" id="1.10.10.60">
    <property type="entry name" value="Homeodomain-like"/>
    <property type="match status" value="1"/>
</dbReference>
<keyword evidence="4" id="KW-0804">Transcription</keyword>
<gene>
    <name evidence="6" type="primary">sorC_3</name>
    <name evidence="6" type="ORF">SDC9_44457</name>
</gene>
<evidence type="ECO:0000256" key="3">
    <source>
        <dbReference type="ARBA" id="ARBA00023125"/>
    </source>
</evidence>
<dbReference type="InterPro" id="IPR051054">
    <property type="entry name" value="SorC_transcr_regulators"/>
</dbReference>
<dbReference type="InterPro" id="IPR037171">
    <property type="entry name" value="NagB/RpiA_transferase-like"/>
</dbReference>